<evidence type="ECO:0000313" key="5">
    <source>
        <dbReference type="Proteomes" id="UP000218824"/>
    </source>
</evidence>
<dbReference type="InterPro" id="IPR016193">
    <property type="entry name" value="Cytidine_deaminase-like"/>
</dbReference>
<dbReference type="FunFam" id="3.40.140.10:FF:000051">
    <property type="entry name" value="Nucleoside deaminase"/>
    <property type="match status" value="1"/>
</dbReference>
<dbReference type="SUPFAM" id="SSF53927">
    <property type="entry name" value="Cytidine deaminase-like"/>
    <property type="match status" value="1"/>
</dbReference>
<dbReference type="Pfam" id="PF00383">
    <property type="entry name" value="dCMP_cyt_deam_1"/>
    <property type="match status" value="1"/>
</dbReference>
<evidence type="ECO:0000313" key="4">
    <source>
        <dbReference type="EMBL" id="BAV98641.1"/>
    </source>
</evidence>
<proteinExistence type="predicted"/>
<evidence type="ECO:0000256" key="1">
    <source>
        <dbReference type="ARBA" id="ARBA00022723"/>
    </source>
</evidence>
<dbReference type="AlphaFoldDB" id="A0AAU9AWY4"/>
<dbReference type="GO" id="GO:0006152">
    <property type="term" value="P:purine nucleoside catabolic process"/>
    <property type="evidence" value="ECO:0007669"/>
    <property type="project" value="TreeGrafter"/>
</dbReference>
<gene>
    <name evidence="4" type="ORF">LEN_3154</name>
</gene>
<dbReference type="GO" id="GO:0047974">
    <property type="term" value="F:guanosine deaminase activity"/>
    <property type="evidence" value="ECO:0007669"/>
    <property type="project" value="TreeGrafter"/>
</dbReference>
<name>A0AAU9AWY4_LYSEN</name>
<evidence type="ECO:0000259" key="3">
    <source>
        <dbReference type="PROSITE" id="PS51747"/>
    </source>
</evidence>
<dbReference type="PROSITE" id="PS51747">
    <property type="entry name" value="CYT_DCMP_DEAMINASES_2"/>
    <property type="match status" value="1"/>
</dbReference>
<evidence type="ECO:0000256" key="2">
    <source>
        <dbReference type="ARBA" id="ARBA00022833"/>
    </source>
</evidence>
<protein>
    <recommendedName>
        <fullName evidence="3">CMP/dCMP-type deaminase domain-containing protein</fullName>
    </recommendedName>
</protein>
<dbReference type="InterPro" id="IPR016192">
    <property type="entry name" value="APOBEC/CMP_deaminase_Zn-bd"/>
</dbReference>
<dbReference type="EMBL" id="AP014940">
    <property type="protein sequence ID" value="BAV98641.1"/>
    <property type="molecule type" value="Genomic_DNA"/>
</dbReference>
<organism evidence="4 5">
    <name type="scientific">Lysobacter enzymogenes</name>
    <dbReference type="NCBI Taxonomy" id="69"/>
    <lineage>
        <taxon>Bacteria</taxon>
        <taxon>Pseudomonadati</taxon>
        <taxon>Pseudomonadota</taxon>
        <taxon>Gammaproteobacteria</taxon>
        <taxon>Lysobacterales</taxon>
        <taxon>Lysobacteraceae</taxon>
        <taxon>Lysobacter</taxon>
    </lineage>
</organism>
<sequence length="157" mass="16645">MNDRPADPRHLEFMREAIALARANAAAGGRPFGAVLVRDGQVIARAANRIVETGDPTAHAELLAIRAAAHALGLTRLTGCTIYASGHPCPMCLAAMHLAGIEAAYYAYSNEDGEAFGLSTAAVYAQMALPPAQQALPLRQLRPHDEAGLYAQWAQRG</sequence>
<dbReference type="GO" id="GO:0008270">
    <property type="term" value="F:zinc ion binding"/>
    <property type="evidence" value="ECO:0007669"/>
    <property type="project" value="InterPro"/>
</dbReference>
<dbReference type="RefSeq" id="WP_096379066.1">
    <property type="nucleotide sequence ID" value="NZ_AP014940.1"/>
</dbReference>
<dbReference type="Proteomes" id="UP000218824">
    <property type="component" value="Chromosome"/>
</dbReference>
<reference evidence="4 5" key="1">
    <citation type="journal article" date="2017" name="DNA Res.">
        <title>Complete genome sequence and expression profile of the commercial lytic enzyme producer Lysobacter enzymogenes M497-1.</title>
        <authorList>
            <person name="Takami H."/>
            <person name="Toyoda A."/>
            <person name="Uchiyama I."/>
            <person name="Itoh T."/>
            <person name="Takaki Y."/>
            <person name="Arai W."/>
            <person name="Nishi S."/>
            <person name="Kawai M."/>
            <person name="Shinya K."/>
            <person name="Ikeda H."/>
        </authorList>
    </citation>
    <scope>NUCLEOTIDE SEQUENCE [LARGE SCALE GENOMIC DNA]</scope>
    <source>
        <strain evidence="4 5">M497-1</strain>
    </source>
</reference>
<dbReference type="CDD" id="cd01285">
    <property type="entry name" value="nucleoside_deaminase"/>
    <property type="match status" value="1"/>
</dbReference>
<dbReference type="GeneID" id="83064978"/>
<accession>A0AAU9AWY4</accession>
<dbReference type="PROSITE" id="PS00903">
    <property type="entry name" value="CYT_DCMP_DEAMINASES_1"/>
    <property type="match status" value="1"/>
</dbReference>
<dbReference type="Gene3D" id="3.40.140.10">
    <property type="entry name" value="Cytidine Deaminase, domain 2"/>
    <property type="match status" value="1"/>
</dbReference>
<dbReference type="PANTHER" id="PTHR11079">
    <property type="entry name" value="CYTOSINE DEAMINASE FAMILY MEMBER"/>
    <property type="match status" value="1"/>
</dbReference>
<feature type="domain" description="CMP/dCMP-type deaminase" evidence="3">
    <location>
        <begin position="8"/>
        <end position="119"/>
    </location>
</feature>
<dbReference type="KEGG" id="lem:LEN_3154"/>
<dbReference type="PANTHER" id="PTHR11079:SF161">
    <property type="entry name" value="CMP_DCMP-TYPE DEAMINASE DOMAIN-CONTAINING PROTEIN"/>
    <property type="match status" value="1"/>
</dbReference>
<keyword evidence="2" id="KW-0862">Zinc</keyword>
<dbReference type="InterPro" id="IPR002125">
    <property type="entry name" value="CMP_dCMP_dom"/>
</dbReference>
<keyword evidence="1" id="KW-0479">Metal-binding</keyword>